<dbReference type="AlphaFoldDB" id="A0A9Q0M8X1"/>
<dbReference type="OMA" id="VDGNDHE"/>
<dbReference type="GO" id="GO:0000981">
    <property type="term" value="F:DNA-binding transcription factor activity, RNA polymerase II-specific"/>
    <property type="evidence" value="ECO:0007669"/>
    <property type="project" value="InterPro"/>
</dbReference>
<evidence type="ECO:0000256" key="3">
    <source>
        <dbReference type="ARBA" id="ARBA00023125"/>
    </source>
</evidence>
<feature type="region of interest" description="Disordered" evidence="8">
    <location>
        <begin position="228"/>
        <end position="290"/>
    </location>
</feature>
<evidence type="ECO:0000256" key="2">
    <source>
        <dbReference type="ARBA" id="ARBA00007397"/>
    </source>
</evidence>
<evidence type="ECO:0000259" key="9">
    <source>
        <dbReference type="PROSITE" id="PS50071"/>
    </source>
</evidence>
<keyword evidence="4 6" id="KW-0371">Homeobox</keyword>
<dbReference type="GO" id="GO:0007420">
    <property type="term" value="P:brain development"/>
    <property type="evidence" value="ECO:0007669"/>
    <property type="project" value="TreeGrafter"/>
</dbReference>
<dbReference type="InterPro" id="IPR050877">
    <property type="entry name" value="EMX-VAX-Noto_Homeobox_TFs"/>
</dbReference>
<evidence type="ECO:0000256" key="4">
    <source>
        <dbReference type="ARBA" id="ARBA00023155"/>
    </source>
</evidence>
<feature type="compositionally biased region" description="Acidic residues" evidence="8">
    <location>
        <begin position="261"/>
        <end position="277"/>
    </location>
</feature>
<dbReference type="PANTHER" id="PTHR24339">
    <property type="entry name" value="HOMEOBOX PROTEIN EMX-RELATED"/>
    <property type="match status" value="1"/>
</dbReference>
<feature type="non-terminal residue" evidence="10">
    <location>
        <position position="1"/>
    </location>
</feature>
<dbReference type="InterPro" id="IPR017970">
    <property type="entry name" value="Homeobox_CS"/>
</dbReference>
<evidence type="ECO:0000313" key="11">
    <source>
        <dbReference type="Proteomes" id="UP001142055"/>
    </source>
</evidence>
<dbReference type="Proteomes" id="UP001142055">
    <property type="component" value="Chromosome 1"/>
</dbReference>
<dbReference type="GO" id="GO:0005634">
    <property type="term" value="C:nucleus"/>
    <property type="evidence" value="ECO:0007669"/>
    <property type="project" value="UniProtKB-SubCell"/>
</dbReference>
<feature type="domain" description="Homeobox" evidence="9">
    <location>
        <begin position="176"/>
        <end position="236"/>
    </location>
</feature>
<dbReference type="InterPro" id="IPR009057">
    <property type="entry name" value="Homeodomain-like_sf"/>
</dbReference>
<keyword evidence="3 6" id="KW-0238">DNA-binding</keyword>
<evidence type="ECO:0000313" key="10">
    <source>
        <dbReference type="EMBL" id="KAJ6221521.1"/>
    </source>
</evidence>
<evidence type="ECO:0000256" key="8">
    <source>
        <dbReference type="SAM" id="MobiDB-lite"/>
    </source>
</evidence>
<proteinExistence type="inferred from homology"/>
<evidence type="ECO:0000256" key="6">
    <source>
        <dbReference type="PROSITE-ProRule" id="PRU00108"/>
    </source>
</evidence>
<dbReference type="EMBL" id="JAPWDV010000001">
    <property type="protein sequence ID" value="KAJ6221521.1"/>
    <property type="molecule type" value="Genomic_DNA"/>
</dbReference>
<dbReference type="SMART" id="SM00389">
    <property type="entry name" value="HOX"/>
    <property type="match status" value="1"/>
</dbReference>
<evidence type="ECO:0000256" key="1">
    <source>
        <dbReference type="ARBA" id="ARBA00004123"/>
    </source>
</evidence>
<dbReference type="PRINTS" id="PR00031">
    <property type="entry name" value="HTHREPRESSR"/>
</dbReference>
<dbReference type="Gene3D" id="1.10.10.60">
    <property type="entry name" value="Homeodomain-like"/>
    <property type="match status" value="1"/>
</dbReference>
<dbReference type="PROSITE" id="PS00027">
    <property type="entry name" value="HOMEOBOX_1"/>
    <property type="match status" value="1"/>
</dbReference>
<evidence type="ECO:0000256" key="5">
    <source>
        <dbReference type="ARBA" id="ARBA00023242"/>
    </source>
</evidence>
<dbReference type="CDD" id="cd00086">
    <property type="entry name" value="homeodomain"/>
    <property type="match status" value="1"/>
</dbReference>
<dbReference type="SUPFAM" id="SSF46689">
    <property type="entry name" value="Homeodomain-like"/>
    <property type="match status" value="1"/>
</dbReference>
<dbReference type="PRINTS" id="PR00024">
    <property type="entry name" value="HOMEOBOX"/>
</dbReference>
<gene>
    <name evidence="10" type="ORF">RDWZM_000066</name>
</gene>
<dbReference type="Pfam" id="PF00046">
    <property type="entry name" value="Homeodomain"/>
    <property type="match status" value="1"/>
</dbReference>
<reference evidence="10" key="1">
    <citation type="submission" date="2022-12" db="EMBL/GenBank/DDBJ databases">
        <title>Genome assemblies of Blomia tropicalis.</title>
        <authorList>
            <person name="Cui Y."/>
        </authorList>
    </citation>
    <scope>NUCLEOTIDE SEQUENCE</scope>
    <source>
        <tissue evidence="10">Adult mites</tissue>
    </source>
</reference>
<dbReference type="PANTHER" id="PTHR24339:SF28">
    <property type="entry name" value="E5-RELATED"/>
    <property type="match status" value="1"/>
</dbReference>
<comment type="subcellular location">
    <subcellularLocation>
        <location evidence="1 6 7">Nucleus</location>
    </subcellularLocation>
</comment>
<dbReference type="InterPro" id="IPR001356">
    <property type="entry name" value="HD"/>
</dbReference>
<protein>
    <recommendedName>
        <fullName evidence="9">Homeobox domain-containing protein</fullName>
    </recommendedName>
</protein>
<dbReference type="InterPro" id="IPR000047">
    <property type="entry name" value="HTH_motif"/>
</dbReference>
<dbReference type="FunFam" id="1.10.10.60:FF:000081">
    <property type="entry name" value="Empty spiracles homeobox 2"/>
    <property type="match status" value="1"/>
</dbReference>
<feature type="DNA-binding region" description="Homeobox" evidence="6">
    <location>
        <begin position="178"/>
        <end position="237"/>
    </location>
</feature>
<feature type="compositionally biased region" description="Polar residues" evidence="8">
    <location>
        <begin position="244"/>
        <end position="258"/>
    </location>
</feature>
<dbReference type="GO" id="GO:0030182">
    <property type="term" value="P:neuron differentiation"/>
    <property type="evidence" value="ECO:0007669"/>
    <property type="project" value="TreeGrafter"/>
</dbReference>
<comment type="similarity">
    <text evidence="2">Belongs to the EMX homeobox family.</text>
</comment>
<keyword evidence="5 6" id="KW-0539">Nucleus</keyword>
<name>A0A9Q0M8X1_BLOTA</name>
<accession>A0A9Q0M8X1</accession>
<sequence>MPLAPQLSVPHIGQISASPITRNNMKASKPKLSFSIDSIVGKRKLYDTEQSDQSATAVNNLNEQAGLLAKTIKRHLSESIDLSDRRSNSSPNSAGNRAGQMPQVAPLGHPNHPMMVAAAAAAAAASSAHQFPPMPSDYQQAAAFYPWFLRANPFAGRFPGMPFDSPLGSFLLPPFRKPKRIRTAFSPGQLLKLEQAFEKNHYVVGNERKQLANHLGLSETQVKVWFQNRRTKHKRQKQEDEESGSGSVTNGENGSANKDYSDDDEEIDLEEDEESISDQEHENGQANAAALNSFANMHHLWYQSMSAGLVPDNTP</sequence>
<feature type="region of interest" description="Disordered" evidence="8">
    <location>
        <begin position="79"/>
        <end position="103"/>
    </location>
</feature>
<dbReference type="PROSITE" id="PS50071">
    <property type="entry name" value="HOMEOBOX_2"/>
    <property type="match status" value="1"/>
</dbReference>
<organism evidence="10 11">
    <name type="scientific">Blomia tropicalis</name>
    <name type="common">Mite</name>
    <dbReference type="NCBI Taxonomy" id="40697"/>
    <lineage>
        <taxon>Eukaryota</taxon>
        <taxon>Metazoa</taxon>
        <taxon>Ecdysozoa</taxon>
        <taxon>Arthropoda</taxon>
        <taxon>Chelicerata</taxon>
        <taxon>Arachnida</taxon>
        <taxon>Acari</taxon>
        <taxon>Acariformes</taxon>
        <taxon>Sarcoptiformes</taxon>
        <taxon>Astigmata</taxon>
        <taxon>Glycyphagoidea</taxon>
        <taxon>Echimyopodidae</taxon>
        <taxon>Blomia</taxon>
    </lineage>
</organism>
<dbReference type="GO" id="GO:0000978">
    <property type="term" value="F:RNA polymerase II cis-regulatory region sequence-specific DNA binding"/>
    <property type="evidence" value="ECO:0007669"/>
    <property type="project" value="TreeGrafter"/>
</dbReference>
<evidence type="ECO:0000256" key="7">
    <source>
        <dbReference type="RuleBase" id="RU000682"/>
    </source>
</evidence>
<keyword evidence="11" id="KW-1185">Reference proteome</keyword>
<comment type="caution">
    <text evidence="10">The sequence shown here is derived from an EMBL/GenBank/DDBJ whole genome shotgun (WGS) entry which is preliminary data.</text>
</comment>
<dbReference type="InterPro" id="IPR020479">
    <property type="entry name" value="HD_metazoa"/>
</dbReference>